<evidence type="ECO:0000313" key="1">
    <source>
        <dbReference type="EMBL" id="MET8439166.1"/>
    </source>
</evidence>
<protein>
    <submittedName>
        <fullName evidence="1">Dehydrogenase</fullName>
    </submittedName>
</protein>
<evidence type="ECO:0000313" key="2">
    <source>
        <dbReference type="Proteomes" id="UP001550044"/>
    </source>
</evidence>
<keyword evidence="2" id="KW-1185">Reference proteome</keyword>
<proteinExistence type="predicted"/>
<reference evidence="1 2" key="1">
    <citation type="submission" date="2024-06" db="EMBL/GenBank/DDBJ databases">
        <title>The Natural Products Discovery Center: Release of the First 8490 Sequenced Strains for Exploring Actinobacteria Biosynthetic Diversity.</title>
        <authorList>
            <person name="Kalkreuter E."/>
            <person name="Kautsar S.A."/>
            <person name="Yang D."/>
            <person name="Bader C.D."/>
            <person name="Teijaro C.N."/>
            <person name="Fluegel L."/>
            <person name="Davis C.M."/>
            <person name="Simpson J.R."/>
            <person name="Lauterbach L."/>
            <person name="Steele A.D."/>
            <person name="Gui C."/>
            <person name="Meng S."/>
            <person name="Li G."/>
            <person name="Viehrig K."/>
            <person name="Ye F."/>
            <person name="Su P."/>
            <person name="Kiefer A.F."/>
            <person name="Nichols A."/>
            <person name="Cepeda A.J."/>
            <person name="Yan W."/>
            <person name="Fan B."/>
            <person name="Jiang Y."/>
            <person name="Adhikari A."/>
            <person name="Zheng C.-J."/>
            <person name="Schuster L."/>
            <person name="Cowan T.M."/>
            <person name="Smanski M.J."/>
            <person name="Chevrette M.G."/>
            <person name="De Carvalho L.P.S."/>
            <person name="Shen B."/>
        </authorList>
    </citation>
    <scope>NUCLEOTIDE SEQUENCE [LARGE SCALE GENOMIC DNA]</scope>
    <source>
        <strain evidence="1 2">NPDC005137</strain>
    </source>
</reference>
<feature type="non-terminal residue" evidence="1">
    <location>
        <position position="1"/>
    </location>
</feature>
<organism evidence="1 2">
    <name type="scientific">Streptomyces sp. 900116325</name>
    <dbReference type="NCBI Taxonomy" id="3154295"/>
    <lineage>
        <taxon>Bacteria</taxon>
        <taxon>Bacillati</taxon>
        <taxon>Actinomycetota</taxon>
        <taxon>Actinomycetes</taxon>
        <taxon>Kitasatosporales</taxon>
        <taxon>Streptomycetaceae</taxon>
        <taxon>Streptomyces</taxon>
    </lineage>
</organism>
<dbReference type="Proteomes" id="UP001550044">
    <property type="component" value="Unassembled WGS sequence"/>
</dbReference>
<accession>A0ABV2UMU0</accession>
<comment type="caution">
    <text evidence="1">The sequence shown here is derived from an EMBL/GenBank/DDBJ whole genome shotgun (WGS) entry which is preliminary data.</text>
</comment>
<gene>
    <name evidence="1" type="ORF">ABZV61_42285</name>
</gene>
<sequence length="46" mass="5067">NGQSLSSGQLAQEYGFTDLDGSRPDCWRYLVEVDNADKPADATGYR</sequence>
<dbReference type="EMBL" id="JBEXIP010000096">
    <property type="protein sequence ID" value="MET8439166.1"/>
    <property type="molecule type" value="Genomic_DNA"/>
</dbReference>
<name>A0ABV2UMU0_9ACTN</name>